<comment type="caution">
    <text evidence="3">The sequence shown here is derived from an EMBL/GenBank/DDBJ whole genome shotgun (WGS) entry which is preliminary data.</text>
</comment>
<dbReference type="InterPro" id="IPR002885">
    <property type="entry name" value="PPR_rpt"/>
</dbReference>
<dbReference type="PANTHER" id="PTHR47926">
    <property type="entry name" value="PENTATRICOPEPTIDE REPEAT-CONTAINING PROTEIN"/>
    <property type="match status" value="1"/>
</dbReference>
<feature type="repeat" description="PPR" evidence="2">
    <location>
        <begin position="263"/>
        <end position="297"/>
    </location>
</feature>
<organism evidence="3 4">
    <name type="scientific">Nepenthes gracilis</name>
    <name type="common">Slender pitcher plant</name>
    <dbReference type="NCBI Taxonomy" id="150966"/>
    <lineage>
        <taxon>Eukaryota</taxon>
        <taxon>Viridiplantae</taxon>
        <taxon>Streptophyta</taxon>
        <taxon>Embryophyta</taxon>
        <taxon>Tracheophyta</taxon>
        <taxon>Spermatophyta</taxon>
        <taxon>Magnoliopsida</taxon>
        <taxon>eudicotyledons</taxon>
        <taxon>Gunneridae</taxon>
        <taxon>Pentapetalae</taxon>
        <taxon>Caryophyllales</taxon>
        <taxon>Nepenthaceae</taxon>
        <taxon>Nepenthes</taxon>
    </lineage>
</organism>
<evidence type="ECO:0000313" key="4">
    <source>
        <dbReference type="Proteomes" id="UP001279734"/>
    </source>
</evidence>
<dbReference type="PANTHER" id="PTHR47926:SF354">
    <property type="entry name" value="REPEAT (PPR-LIKE) SUPERFAMILY PROTEIN, PUTATIVE-RELATED"/>
    <property type="match status" value="1"/>
</dbReference>
<dbReference type="InterPro" id="IPR011990">
    <property type="entry name" value="TPR-like_helical_dom_sf"/>
</dbReference>
<gene>
    <name evidence="3" type="ORF">Nepgr_017872</name>
</gene>
<evidence type="ECO:0008006" key="5">
    <source>
        <dbReference type="Google" id="ProtNLM"/>
    </source>
</evidence>
<dbReference type="Proteomes" id="UP001279734">
    <property type="component" value="Unassembled WGS sequence"/>
</dbReference>
<evidence type="ECO:0000256" key="1">
    <source>
        <dbReference type="ARBA" id="ARBA00022737"/>
    </source>
</evidence>
<dbReference type="Pfam" id="PF13041">
    <property type="entry name" value="PPR_2"/>
    <property type="match status" value="2"/>
</dbReference>
<dbReference type="EMBL" id="BSYO01000016">
    <property type="protein sequence ID" value="GMH16031.1"/>
    <property type="molecule type" value="Genomic_DNA"/>
</dbReference>
<dbReference type="FunFam" id="1.25.40.10:FF:000285">
    <property type="entry name" value="Pentatricopeptide repeat-containing protein, chloroplastic"/>
    <property type="match status" value="1"/>
</dbReference>
<dbReference type="AlphaFoldDB" id="A0AAD3SSS8"/>
<evidence type="ECO:0000313" key="3">
    <source>
        <dbReference type="EMBL" id="GMH16031.1"/>
    </source>
</evidence>
<accession>A0AAD3SSS8</accession>
<keyword evidence="4" id="KW-1185">Reference proteome</keyword>
<dbReference type="PROSITE" id="PS51375">
    <property type="entry name" value="PPR"/>
    <property type="match status" value="4"/>
</dbReference>
<reference evidence="3" key="1">
    <citation type="submission" date="2023-05" db="EMBL/GenBank/DDBJ databases">
        <title>Nepenthes gracilis genome sequencing.</title>
        <authorList>
            <person name="Fukushima K."/>
        </authorList>
    </citation>
    <scope>NUCLEOTIDE SEQUENCE</scope>
    <source>
        <strain evidence="3">SING2019-196</strain>
    </source>
</reference>
<keyword evidence="1" id="KW-0677">Repeat</keyword>
<sequence length="701" mass="78909">MASILPCPAPSCSSFFLSDLSSFPAKPHRRKSHFADPSCSQIKSSTAFPRVQIQNLPPIEENTAGFRTLRRRRFKEEDAFPLSMPLHEKNPNSILKDVQRFARQNELNKAFAILEYLDQEGIPVNATTFSSLVAACIRSKSLAQAKKIHDHIRINGLENNEFLCTKIVQMYAACGSVDDAKKVLDGASCDSVYPWNALLRGSVVSGGRRCGDTLDAYSRMRESGVELNVYSFSCLIKSFAGAVAFRQGLKTHALLIKNGLIGSSILRTSLIDMYFKCGKIKLACQVFEEMPERDIVSWGAMIAGFAHNRLHREALTYIRLMTEEGIYLNSVILTIILPVVGEIRARKLGKEVHAHVVRMKSYSKELFIQSALIDMYCKCGDINLGRKVFWCSNERNCVSWTALISGYISNNRLQQALKLMIWMQQEGLRPDVVTVATVLPACAKLKALKQGREIHGYLVKNHMLPNISLTTSLMILYSKCGALEYCRSLFEGMNRRNEISWTAMIDSLAENGCLYEALNVFRSMQLSKHRPDPVAMSRVLILCGELWLLKLGKETHGQVLKKDFECDPFISAAIMKLYGRCGVIGKANLVFNRIPSHRTVTWTAMIEVCGYNGRFRDAIVLLDRMILEGFSPNRVTFYVVLSICDQAGFADEACRVFNSMTQRFKIKACEEHYGIIIRILTRVGRLEEAEMYIQRSSSLAP</sequence>
<dbReference type="Pfam" id="PF01535">
    <property type="entry name" value="PPR"/>
    <property type="match status" value="5"/>
</dbReference>
<name>A0AAD3SSS8_NEPGR</name>
<dbReference type="FunFam" id="1.25.40.10:FF:000361">
    <property type="entry name" value="Pentatricopeptide repeat-containing protein chloroplastic"/>
    <property type="match status" value="1"/>
</dbReference>
<dbReference type="GO" id="GO:0009451">
    <property type="term" value="P:RNA modification"/>
    <property type="evidence" value="ECO:0007669"/>
    <property type="project" value="InterPro"/>
</dbReference>
<feature type="repeat" description="PPR" evidence="2">
    <location>
        <begin position="497"/>
        <end position="531"/>
    </location>
</feature>
<evidence type="ECO:0000256" key="2">
    <source>
        <dbReference type="PROSITE-ProRule" id="PRU00708"/>
    </source>
</evidence>
<dbReference type="GO" id="GO:0003723">
    <property type="term" value="F:RNA binding"/>
    <property type="evidence" value="ECO:0007669"/>
    <property type="project" value="InterPro"/>
</dbReference>
<dbReference type="NCBIfam" id="TIGR00756">
    <property type="entry name" value="PPR"/>
    <property type="match status" value="5"/>
</dbReference>
<dbReference type="InterPro" id="IPR046960">
    <property type="entry name" value="PPR_At4g14850-like_plant"/>
</dbReference>
<feature type="repeat" description="PPR" evidence="2">
    <location>
        <begin position="396"/>
        <end position="430"/>
    </location>
</feature>
<proteinExistence type="predicted"/>
<protein>
    <recommendedName>
        <fullName evidence="5">Pentatricopeptide repeat-containing protein</fullName>
    </recommendedName>
</protein>
<dbReference type="Gene3D" id="1.25.40.10">
    <property type="entry name" value="Tetratricopeptide repeat domain"/>
    <property type="match status" value="5"/>
</dbReference>
<feature type="repeat" description="PPR" evidence="2">
    <location>
        <begin position="598"/>
        <end position="632"/>
    </location>
</feature>